<sequence length="113" mass="13373">MYFFEIDRLEMMRKRQAYFSAIAEEYASFADFIKAHDMWLAIMGIELTDCGQYLKLYIQLDFSEFEEYYVIMTDDGHLSVSDIIMWNDDVCCTSYIDINTGKSSDEESIFKLE</sequence>
<organism evidence="1">
    <name type="scientific">uncultured Muribaculaceae bacterium</name>
    <dbReference type="NCBI Taxonomy" id="2301481"/>
    <lineage>
        <taxon>Bacteria</taxon>
        <taxon>Pseudomonadati</taxon>
        <taxon>Bacteroidota</taxon>
        <taxon>Bacteroidia</taxon>
        <taxon>Bacteroidales</taxon>
        <taxon>Muribaculaceae</taxon>
        <taxon>environmental samples</taxon>
    </lineage>
</organism>
<evidence type="ECO:0000313" key="1">
    <source>
        <dbReference type="EMBL" id="QIM10814.1"/>
    </source>
</evidence>
<dbReference type="AlphaFoldDB" id="A0A6G8F3L1"/>
<name>A0A6G8F3L1_9BACT</name>
<reference evidence="1" key="1">
    <citation type="journal article" date="2020" name="J. ISSAAS">
        <title>Lactobacilli and other gastrointestinal microbiota of Peromyscus leucopus, reservoir host for agents of Lyme disease and other zoonoses in North America.</title>
        <authorList>
            <person name="Milovic A."/>
            <person name="Bassam K."/>
            <person name="Shao H."/>
            <person name="Chatzistamou I."/>
            <person name="Tufts D.M."/>
            <person name="Diuk-Wasser M."/>
            <person name="Barbour A.G."/>
        </authorList>
    </citation>
    <scope>NUCLEOTIDE SEQUENCE</scope>
    <source>
        <strain evidence="1">LL71</strain>
    </source>
</reference>
<proteinExistence type="predicted"/>
<protein>
    <submittedName>
        <fullName evidence="1">Uncharacterized protein</fullName>
    </submittedName>
</protein>
<gene>
    <name evidence="1" type="ORF">Muribac1_0230</name>
</gene>
<dbReference type="EMBL" id="MT002444">
    <property type="protein sequence ID" value="QIM10814.1"/>
    <property type="molecule type" value="Genomic_DNA"/>
</dbReference>
<accession>A0A6G8F3L1</accession>